<feature type="signal peptide" evidence="2">
    <location>
        <begin position="1"/>
        <end position="19"/>
    </location>
</feature>
<feature type="chain" id="PRO_5037938638" evidence="2">
    <location>
        <begin position="20"/>
        <end position="545"/>
    </location>
</feature>
<feature type="coiled-coil region" evidence="1">
    <location>
        <begin position="323"/>
        <end position="350"/>
    </location>
</feature>
<dbReference type="WBParaSite" id="Minc3s00935g19052">
    <property type="protein sequence ID" value="Minc3s00935g19052"/>
    <property type="gene ID" value="Minc3s00935g19052"/>
</dbReference>
<dbReference type="AlphaFoldDB" id="A0A914LVE0"/>
<name>A0A914LVE0_MELIC</name>
<feature type="coiled-coil region" evidence="1">
    <location>
        <begin position="28"/>
        <end position="55"/>
    </location>
</feature>
<protein>
    <submittedName>
        <fullName evidence="4">Uncharacterized protein</fullName>
    </submittedName>
</protein>
<sequence>MWQLKTLIIFKCLLFLCETIKIDFADYALKLEEKLNEVKNEIQSYERLMVSIRKNGVTDADNVNGLLLNLSNDFNFVVKGDQLNEQTNTENVIKLHVISEFIGNLKNSKNAENLIELQDSNNLPKQISVPEVLSELDKLMIKETEKQILVQRMAKLEELTRYRKQINSIVKKTKKEFYFVQDTQIFENIGIRIFNCIQELDLAFGKFMKSVINDKKEEIKNIIEKGKKKFLTKSIKEKLSKFKAFGYNHMETTSEEKNLFYIVDTPQRKHLKFVKADLTDKIKEKANLIKEIKNLKHQIQLKPRLINEMKKLMLNTSHKGDEFNELNAKIEALETKIKKLELYIEIYKQMNIIVDGIYDNINKLYSEGDLAQINYNKLFIIEPYNEYRLYKEFNYVISSMYANLTKIFDGEKEPKLLTEVVVLRDIITEYTNVLGIQEAELKARLTIKDKKHSEKEKNLTESENEVDVQDEINDLKNKTKSYLSNVLLAYEQISDIIIKNTGGKSISNNYAKIKSEPHKTLKKAETLNSELKKSFASDILAYYQK</sequence>
<reference evidence="4" key="1">
    <citation type="submission" date="2022-11" db="UniProtKB">
        <authorList>
            <consortium name="WormBaseParasite"/>
        </authorList>
    </citation>
    <scope>IDENTIFICATION</scope>
</reference>
<organism evidence="3 4">
    <name type="scientific">Meloidogyne incognita</name>
    <name type="common">Southern root-knot nematode worm</name>
    <name type="synonym">Oxyuris incognita</name>
    <dbReference type="NCBI Taxonomy" id="6306"/>
    <lineage>
        <taxon>Eukaryota</taxon>
        <taxon>Metazoa</taxon>
        <taxon>Ecdysozoa</taxon>
        <taxon>Nematoda</taxon>
        <taxon>Chromadorea</taxon>
        <taxon>Rhabditida</taxon>
        <taxon>Tylenchina</taxon>
        <taxon>Tylenchomorpha</taxon>
        <taxon>Tylenchoidea</taxon>
        <taxon>Meloidogynidae</taxon>
        <taxon>Meloidogyninae</taxon>
        <taxon>Meloidogyne</taxon>
        <taxon>Meloidogyne incognita group</taxon>
    </lineage>
</organism>
<keyword evidence="2" id="KW-0732">Signal</keyword>
<keyword evidence="3" id="KW-1185">Reference proteome</keyword>
<dbReference type="SUPFAM" id="SSF158397">
    <property type="entry name" value="TM1646-like"/>
    <property type="match status" value="1"/>
</dbReference>
<keyword evidence="1" id="KW-0175">Coiled coil</keyword>
<evidence type="ECO:0000256" key="2">
    <source>
        <dbReference type="SAM" id="SignalP"/>
    </source>
</evidence>
<dbReference type="Proteomes" id="UP000887563">
    <property type="component" value="Unplaced"/>
</dbReference>
<proteinExistence type="predicted"/>
<evidence type="ECO:0000313" key="4">
    <source>
        <dbReference type="WBParaSite" id="Minc3s00935g19052"/>
    </source>
</evidence>
<accession>A0A914LVE0</accession>
<evidence type="ECO:0000256" key="1">
    <source>
        <dbReference type="SAM" id="Coils"/>
    </source>
</evidence>
<dbReference type="InterPro" id="IPR024042">
    <property type="entry name" value="TM1646-like_dom_sf"/>
</dbReference>
<evidence type="ECO:0000313" key="3">
    <source>
        <dbReference type="Proteomes" id="UP000887563"/>
    </source>
</evidence>